<reference evidence="3" key="1">
    <citation type="submission" date="2005-09" db="EMBL/GenBank/DDBJ databases">
        <authorList>
            <person name="Mural R.J."/>
            <person name="Li P.W."/>
            <person name="Adams M.D."/>
            <person name="Amanatides P.G."/>
            <person name="Baden-Tillson H."/>
            <person name="Barnstead M."/>
            <person name="Chin S.H."/>
            <person name="Dew I."/>
            <person name="Evans C.A."/>
            <person name="Ferriera S."/>
            <person name="Flanigan M."/>
            <person name="Fosler C."/>
            <person name="Glodek A."/>
            <person name="Gu Z."/>
            <person name="Holt R.A."/>
            <person name="Jennings D."/>
            <person name="Kraft C.L."/>
            <person name="Lu F."/>
            <person name="Nguyen T."/>
            <person name="Nusskern D.R."/>
            <person name="Pfannkoch C.M."/>
            <person name="Sitter C."/>
            <person name="Sutton G.G."/>
            <person name="Venter J.C."/>
            <person name="Wang Z."/>
            <person name="Woodage T."/>
            <person name="Zheng X.H."/>
            <person name="Zhong F."/>
        </authorList>
    </citation>
    <scope>NUCLEOTIDE SEQUENCE [LARGE SCALE GENOMIC DNA]</scope>
    <source>
        <strain>BN</strain>
        <strain evidence="3">Sprague-Dawley</strain>
    </source>
</reference>
<dbReference type="Proteomes" id="UP000234681">
    <property type="component" value="Chromosome 6"/>
</dbReference>
<protein>
    <submittedName>
        <fullName evidence="2">Placental growth factor, isoform CRA_a</fullName>
    </submittedName>
</protein>
<feature type="region of interest" description="Disordered" evidence="1">
    <location>
        <begin position="1"/>
        <end position="21"/>
    </location>
</feature>
<sequence length="158" mass="16797">MAVLGISHTPEALGLQGTGEEKRRPRACLGPLFHPDSSSGPGCIEDMWRGPSLLYPGDQDGIFGSGGQSSPVGFACQPRSSRFTLCKAPPSCPLSGTQAEWPGAEQRAGCMRSTSPWTLTTASLGHVHSYEKRTNSWRALAAHQLSLPGLSNCQARFS</sequence>
<organism evidence="2 3">
    <name type="scientific">Rattus norvegicus</name>
    <name type="common">Rat</name>
    <dbReference type="NCBI Taxonomy" id="10116"/>
    <lineage>
        <taxon>Eukaryota</taxon>
        <taxon>Metazoa</taxon>
        <taxon>Chordata</taxon>
        <taxon>Craniata</taxon>
        <taxon>Vertebrata</taxon>
        <taxon>Euteleostomi</taxon>
        <taxon>Mammalia</taxon>
        <taxon>Eutheria</taxon>
        <taxon>Euarchontoglires</taxon>
        <taxon>Glires</taxon>
        <taxon>Rodentia</taxon>
        <taxon>Myomorpha</taxon>
        <taxon>Muroidea</taxon>
        <taxon>Muridae</taxon>
        <taxon>Murinae</taxon>
        <taxon>Rattus</taxon>
    </lineage>
</organism>
<dbReference type="RGD" id="619850">
    <property type="gene designation" value="Pgf"/>
</dbReference>
<name>A6JE10_RAT</name>
<gene>
    <name evidence="2 4" type="primary">Pgf</name>
    <name evidence="2" type="ORF">rCG_20697</name>
</gene>
<dbReference type="EMBL" id="CH473982">
    <property type="protein sequence ID" value="EDL81554.1"/>
    <property type="molecule type" value="Genomic_DNA"/>
</dbReference>
<evidence type="ECO:0000313" key="2">
    <source>
        <dbReference type="EMBL" id="EDL81554.1"/>
    </source>
</evidence>
<accession>A6JE10</accession>
<dbReference type="AlphaFoldDB" id="A6JE10"/>
<evidence type="ECO:0000313" key="4">
    <source>
        <dbReference type="RGD" id="619850"/>
    </source>
</evidence>
<evidence type="ECO:0000313" key="3">
    <source>
        <dbReference type="Proteomes" id="UP000234681"/>
    </source>
</evidence>
<evidence type="ECO:0000256" key="1">
    <source>
        <dbReference type="SAM" id="MobiDB-lite"/>
    </source>
</evidence>
<proteinExistence type="predicted"/>